<gene>
    <name evidence="2" type="ORF">FJ657_02250</name>
</gene>
<feature type="transmembrane region" description="Helical" evidence="1">
    <location>
        <begin position="38"/>
        <end position="62"/>
    </location>
</feature>
<dbReference type="RefSeq" id="WP_141162051.1">
    <property type="nucleotide sequence ID" value="NZ_VHQG01000001.1"/>
</dbReference>
<sequence length="64" mass="6612">MTLTVTRPAAEPVALAAHVNRVAETPSLIPTHRRRDRALLATASFAGLAAFAASAAGFALVVGW</sequence>
<keyword evidence="1" id="KW-1133">Transmembrane helix</keyword>
<evidence type="ECO:0000256" key="1">
    <source>
        <dbReference type="SAM" id="Phobius"/>
    </source>
</evidence>
<proteinExistence type="predicted"/>
<dbReference type="Proteomes" id="UP000316252">
    <property type="component" value="Unassembled WGS sequence"/>
</dbReference>
<evidence type="ECO:0000313" key="3">
    <source>
        <dbReference type="Proteomes" id="UP000316252"/>
    </source>
</evidence>
<keyword evidence="1" id="KW-0812">Transmembrane</keyword>
<dbReference type="EMBL" id="VHQG01000001">
    <property type="protein sequence ID" value="TPW77523.1"/>
    <property type="molecule type" value="Genomic_DNA"/>
</dbReference>
<name>A0A506Y6M1_9MICO</name>
<comment type="caution">
    <text evidence="2">The sequence shown here is derived from an EMBL/GenBank/DDBJ whole genome shotgun (WGS) entry which is preliminary data.</text>
</comment>
<organism evidence="2 3">
    <name type="scientific">Schumannella soli</name>
    <dbReference type="NCBI Taxonomy" id="2590779"/>
    <lineage>
        <taxon>Bacteria</taxon>
        <taxon>Bacillati</taxon>
        <taxon>Actinomycetota</taxon>
        <taxon>Actinomycetes</taxon>
        <taxon>Micrococcales</taxon>
        <taxon>Microbacteriaceae</taxon>
        <taxon>Schumannella</taxon>
    </lineage>
</organism>
<dbReference type="AlphaFoldDB" id="A0A506Y6M1"/>
<keyword evidence="1" id="KW-0472">Membrane</keyword>
<protein>
    <submittedName>
        <fullName evidence="2">Uncharacterized protein</fullName>
    </submittedName>
</protein>
<keyword evidence="3" id="KW-1185">Reference proteome</keyword>
<evidence type="ECO:0000313" key="2">
    <source>
        <dbReference type="EMBL" id="TPW77523.1"/>
    </source>
</evidence>
<accession>A0A506Y6M1</accession>
<reference evidence="2 3" key="1">
    <citation type="submission" date="2019-06" db="EMBL/GenBank/DDBJ databases">
        <authorList>
            <person name="Li F."/>
        </authorList>
    </citation>
    <scope>NUCLEOTIDE SEQUENCE [LARGE SCALE GENOMIC DNA]</scope>
    <source>
        <strain evidence="2 3">10F1D-1</strain>
    </source>
</reference>